<comment type="function">
    <text evidence="4">NAD(+)-dependent glutamate dehydrogenase which degrades glutamate to ammonia and alpha-ketoglutarate.</text>
</comment>
<comment type="catalytic activity">
    <reaction evidence="4">
        <text>L-glutamate + NAD(+) + H2O = 2-oxoglutarate + NH4(+) + NADH + H(+)</text>
        <dbReference type="Rhea" id="RHEA:15133"/>
        <dbReference type="ChEBI" id="CHEBI:15377"/>
        <dbReference type="ChEBI" id="CHEBI:15378"/>
        <dbReference type="ChEBI" id="CHEBI:16810"/>
        <dbReference type="ChEBI" id="CHEBI:28938"/>
        <dbReference type="ChEBI" id="CHEBI:29985"/>
        <dbReference type="ChEBI" id="CHEBI:57540"/>
        <dbReference type="ChEBI" id="CHEBI:57945"/>
        <dbReference type="EC" id="1.4.1.2"/>
    </reaction>
</comment>
<evidence type="ECO:0000313" key="8">
    <source>
        <dbReference type="Proteomes" id="UP001360560"/>
    </source>
</evidence>
<keyword evidence="5" id="KW-1133">Transmembrane helix</keyword>
<comment type="caution">
    <text evidence="7">The sequence shown here is derived from an EMBL/GenBank/DDBJ whole genome shotgun (WGS) entry which is preliminary data.</text>
</comment>
<dbReference type="GO" id="GO:0004352">
    <property type="term" value="F:glutamate dehydrogenase (NAD+) activity"/>
    <property type="evidence" value="ECO:0007669"/>
    <property type="project" value="UniProtKB-UniRule"/>
</dbReference>
<proteinExistence type="inferred from homology"/>
<dbReference type="AlphaFoldDB" id="A0AAV5QET8"/>
<dbReference type="SUPFAM" id="SSF51735">
    <property type="entry name" value="NAD(P)-binding Rossmann-fold domains"/>
    <property type="match status" value="1"/>
</dbReference>
<dbReference type="PANTHER" id="PTHR11606:SF24">
    <property type="entry name" value="NAD-SPECIFIC GLUTAMATE DEHYDROGENASE"/>
    <property type="match status" value="1"/>
</dbReference>
<dbReference type="Pfam" id="PF23147">
    <property type="entry name" value="GDH2_N"/>
    <property type="match status" value="1"/>
</dbReference>
<evidence type="ECO:0000313" key="7">
    <source>
        <dbReference type="EMBL" id="GMM33122.1"/>
    </source>
</evidence>
<keyword evidence="5" id="KW-0472">Membrane</keyword>
<keyword evidence="8" id="KW-1185">Reference proteome</keyword>
<dbReference type="InterPro" id="IPR055480">
    <property type="entry name" value="NAD-GDH_N"/>
</dbReference>
<dbReference type="Pfam" id="PF23152">
    <property type="entry name" value="GDH_2nd"/>
    <property type="match status" value="1"/>
</dbReference>
<organism evidence="7 8">
    <name type="scientific">Saccharomycopsis crataegensis</name>
    <dbReference type="NCBI Taxonomy" id="43959"/>
    <lineage>
        <taxon>Eukaryota</taxon>
        <taxon>Fungi</taxon>
        <taxon>Dikarya</taxon>
        <taxon>Ascomycota</taxon>
        <taxon>Saccharomycotina</taxon>
        <taxon>Saccharomycetes</taxon>
        <taxon>Saccharomycopsidaceae</taxon>
        <taxon>Saccharomycopsis</taxon>
    </lineage>
</organism>
<dbReference type="Gene3D" id="3.40.50.720">
    <property type="entry name" value="NAD(P)-binding Rossmann-like Domain"/>
    <property type="match status" value="1"/>
</dbReference>
<dbReference type="InterPro" id="IPR036291">
    <property type="entry name" value="NAD(P)-bd_dom_sf"/>
</dbReference>
<dbReference type="PROSITE" id="PS00074">
    <property type="entry name" value="GLFV_DEHYDROGENASE"/>
    <property type="match status" value="1"/>
</dbReference>
<dbReference type="EMBL" id="BTFZ01000001">
    <property type="protein sequence ID" value="GMM33122.1"/>
    <property type="molecule type" value="Genomic_DNA"/>
</dbReference>
<sequence length="1170" mass="130345">MYEYHKYLYNISSIFLPIPIPIPISPAPNNIISFSCCCYYCCCACCAGQTTGNHRKFATPSPVIDPRYIIQSSENSLGHRLSSLLKITQPPLFSFLPSLLLLLLPLLIAAVFSVLLEQTPFPQPPTMSLNIESNIAAMSLQSNASGYVPVPFPGKDKQFDHVLDELDKAGFIPEPLIESEARWFYESLGIDDVYFSRESVDGIVSHIHALYAAKLEQYASGNVDVPFIHLRREADDHAVYFDSSIPNSPEHLSTQYEKRIDERYLNSSSASTVSYRLESFKAPLHLSSKSPTSAAQDICLYFVYRNSFPHLDKVSNDTTDLNLIGDSTFLRIASDNTKYLYQKIIKEAVAITGPVIHHYRVDSSTEHRLIIAFRQGTSTNYSSALTSLLQYYNLSETRKYVEQFANGMTVISCYIVPNDNIVASELSVHQVIKEASLLYCLPNNEFYGLFATGALSLQESIYAHCGAIFVSHFLNRLGPEYAKLSTLLDPSKSVQHQEVLNSLKHRLRAETYTPSFIQEVFVKYRDIVSRLYRHFADVHYISSKMEKTLSYQRLATIPTVGSDAHFESILAKEVSQNEHAALVLRALYVFNKSILKTNFYTPTKVAISFRLNPTFLPKEEYPAAPFGMFFVVGSEFRGFHIRFRDIARGGIRVVQSRSDDAYAVNARNLIDENYGLASTQQRKNKDIPEGGSKGVILLDPGVAQTRPRASFEKYIDSIIDLLIVSNIPGVKEPVVDLYKTPEIIFMGPDEGTSGFVDWATLHARARGAPWWKSFFTGKSPSLGGIPHDAYGMTTLSVRAYVEEIYNKKNIDANTTAEKVITKFQTGGPSGDLGSNEILLSKPAERYVAIVDGPACVGDPNGLDKSELVRLAKARLDISHYDTTKLSKDGYLIKVDDQDVKLPNGLTFANGVVFRNTFHLRLKDLFGHIDLFVPCGGRPASIDTNNVHTLIDEKTGQSIIPYIVEGANLFITQSAKIELENAGAILFKDASTNKGGVTSSSKEVMASLVLDDETFLSKMCIAQGAAEPPKFYQDYVKEVQRIIQRNARLEFHALWKLREETGKPFSELSDELSFAINELADALAESDSLWAEDLSFRDAVLNDALPALLLNEVPGGVEGVVKRVPEAYMRRVFSTQVAGEYVYTKGPGGNPAKFLEFISGLRKKFVKEGLV</sequence>
<feature type="domain" description="Glutamate/phenylalanine/leucine/valine/L-tryptophan dehydrogenase C-terminal" evidence="6">
    <location>
        <begin position="784"/>
        <end position="1061"/>
    </location>
</feature>
<evidence type="ECO:0000256" key="5">
    <source>
        <dbReference type="SAM" id="Phobius"/>
    </source>
</evidence>
<name>A0AAV5QET8_9ASCO</name>
<dbReference type="EC" id="1.4.1.2" evidence="4"/>
<dbReference type="GO" id="GO:0006538">
    <property type="term" value="P:L-glutamate catabolic process"/>
    <property type="evidence" value="ECO:0007669"/>
    <property type="project" value="UniProtKB-UniRule"/>
</dbReference>
<keyword evidence="3 4" id="KW-0520">NAD</keyword>
<dbReference type="SUPFAM" id="SSF53223">
    <property type="entry name" value="Aminoacid dehydrogenase-like, N-terminal domain"/>
    <property type="match status" value="1"/>
</dbReference>
<comment type="similarity">
    <text evidence="1 4">Belongs to the Glu/Leu/Phe/Val dehydrogenases family.</text>
</comment>
<dbReference type="GO" id="GO:0005739">
    <property type="term" value="C:mitochondrion"/>
    <property type="evidence" value="ECO:0007669"/>
    <property type="project" value="UniProtKB-UniRule"/>
</dbReference>
<protein>
    <recommendedName>
        <fullName evidence="4">NAD-specific glutamate dehydrogenase</fullName>
        <ecNumber evidence="4">1.4.1.2</ecNumber>
    </recommendedName>
</protein>
<dbReference type="Pfam" id="PF00208">
    <property type="entry name" value="ELFV_dehydrog"/>
    <property type="match status" value="1"/>
</dbReference>
<dbReference type="InterPro" id="IPR006096">
    <property type="entry name" value="Glu/Leu/Phe/Val/Trp_DH_C"/>
</dbReference>
<keyword evidence="5" id="KW-0812">Transmembrane</keyword>
<gene>
    <name evidence="7" type="ORF">DASC09_004470</name>
</gene>
<reference evidence="7 8" key="1">
    <citation type="journal article" date="2023" name="Elife">
        <title>Identification of key yeast species and microbe-microbe interactions impacting larval growth of Drosophila in the wild.</title>
        <authorList>
            <person name="Mure A."/>
            <person name="Sugiura Y."/>
            <person name="Maeda R."/>
            <person name="Honda K."/>
            <person name="Sakurai N."/>
            <person name="Takahashi Y."/>
            <person name="Watada M."/>
            <person name="Katoh T."/>
            <person name="Gotoh A."/>
            <person name="Gotoh Y."/>
            <person name="Taniguchi I."/>
            <person name="Nakamura K."/>
            <person name="Hayashi T."/>
            <person name="Katayama T."/>
            <person name="Uemura T."/>
            <person name="Hattori Y."/>
        </authorList>
    </citation>
    <scope>NUCLEOTIDE SEQUENCE [LARGE SCALE GENOMIC DNA]</scope>
    <source>
        <strain evidence="7 8">SC-9</strain>
    </source>
</reference>
<dbReference type="SMART" id="SM00839">
    <property type="entry name" value="ELFV_dehydrog"/>
    <property type="match status" value="1"/>
</dbReference>
<dbReference type="InterPro" id="IPR046346">
    <property type="entry name" value="Aminoacid_DH-like_N_sf"/>
</dbReference>
<dbReference type="InterPro" id="IPR056365">
    <property type="entry name" value="NAD-GDH_2nd"/>
</dbReference>
<dbReference type="PANTHER" id="PTHR11606">
    <property type="entry name" value="GLUTAMATE DEHYDROGENASE"/>
    <property type="match status" value="1"/>
</dbReference>
<feature type="transmembrane region" description="Helical" evidence="5">
    <location>
        <begin position="92"/>
        <end position="116"/>
    </location>
</feature>
<keyword evidence="2 4" id="KW-0560">Oxidoreductase</keyword>
<evidence type="ECO:0000256" key="2">
    <source>
        <dbReference type="ARBA" id="ARBA00023002"/>
    </source>
</evidence>
<dbReference type="Proteomes" id="UP001360560">
    <property type="component" value="Unassembled WGS sequence"/>
</dbReference>
<dbReference type="GeneID" id="90071101"/>
<dbReference type="InterPro" id="IPR033524">
    <property type="entry name" value="Glu/Leu/Phe/Val_DH_AS"/>
</dbReference>
<dbReference type="PIRSF" id="PIRSF000184">
    <property type="entry name" value="GDH_NAD"/>
    <property type="match status" value="1"/>
</dbReference>
<evidence type="ECO:0000259" key="6">
    <source>
        <dbReference type="SMART" id="SM00839"/>
    </source>
</evidence>
<evidence type="ECO:0000256" key="3">
    <source>
        <dbReference type="ARBA" id="ARBA00023027"/>
    </source>
</evidence>
<dbReference type="InterPro" id="IPR016210">
    <property type="entry name" value="NAD-GDH_euk"/>
</dbReference>
<evidence type="ECO:0000256" key="4">
    <source>
        <dbReference type="PIRNR" id="PIRNR000184"/>
    </source>
</evidence>
<evidence type="ECO:0000256" key="1">
    <source>
        <dbReference type="ARBA" id="ARBA00006382"/>
    </source>
</evidence>
<dbReference type="RefSeq" id="XP_064850122.1">
    <property type="nucleotide sequence ID" value="XM_064994050.1"/>
</dbReference>
<accession>A0AAV5QET8</accession>